<proteinExistence type="inferred from homology"/>
<keyword evidence="4" id="KW-0472">Membrane</keyword>
<gene>
    <name evidence="5" type="ORF">MTR67_004011</name>
</gene>
<keyword evidence="4" id="KW-0812">Transmembrane</keyword>
<evidence type="ECO:0000256" key="3">
    <source>
        <dbReference type="RuleBase" id="RU364030"/>
    </source>
</evidence>
<dbReference type="AlphaFoldDB" id="A0AAF0T9V2"/>
<dbReference type="Pfam" id="PF02970">
    <property type="entry name" value="TBCA"/>
    <property type="match status" value="1"/>
</dbReference>
<keyword evidence="2 3" id="KW-0143">Chaperone</keyword>
<dbReference type="GO" id="GO:0007023">
    <property type="term" value="P:post-chaperonin tubulin folding pathway"/>
    <property type="evidence" value="ECO:0007669"/>
    <property type="project" value="UniProtKB-UniRule"/>
</dbReference>
<keyword evidence="6" id="KW-1185">Reference proteome</keyword>
<dbReference type="FunFam" id="1.20.58.90:FF:000011">
    <property type="entry name" value="Tubulin-specific chaperone A"/>
    <property type="match status" value="1"/>
</dbReference>
<keyword evidence="3" id="KW-0963">Cytoplasm</keyword>
<dbReference type="Gene3D" id="1.20.58.90">
    <property type="match status" value="1"/>
</dbReference>
<dbReference type="PANTHER" id="PTHR21500">
    <property type="entry name" value="TUBULIN-SPECIFIC CHAPERONE A"/>
    <property type="match status" value="1"/>
</dbReference>
<dbReference type="EMBL" id="CP133612">
    <property type="protein sequence ID" value="WMV10626.1"/>
    <property type="molecule type" value="Genomic_DNA"/>
</dbReference>
<organism evidence="5 6">
    <name type="scientific">Solanum verrucosum</name>
    <dbReference type="NCBI Taxonomy" id="315347"/>
    <lineage>
        <taxon>Eukaryota</taxon>
        <taxon>Viridiplantae</taxon>
        <taxon>Streptophyta</taxon>
        <taxon>Embryophyta</taxon>
        <taxon>Tracheophyta</taxon>
        <taxon>Spermatophyta</taxon>
        <taxon>Magnoliopsida</taxon>
        <taxon>eudicotyledons</taxon>
        <taxon>Gunneridae</taxon>
        <taxon>Pentapetalae</taxon>
        <taxon>asterids</taxon>
        <taxon>lamiids</taxon>
        <taxon>Solanales</taxon>
        <taxon>Solanaceae</taxon>
        <taxon>Solanoideae</taxon>
        <taxon>Solaneae</taxon>
        <taxon>Solanum</taxon>
    </lineage>
</organism>
<dbReference type="GO" id="GO:0007021">
    <property type="term" value="P:tubulin complex assembly"/>
    <property type="evidence" value="ECO:0007669"/>
    <property type="project" value="UniProtKB-UniRule"/>
</dbReference>
<dbReference type="Proteomes" id="UP001234989">
    <property type="component" value="Chromosome 1"/>
</dbReference>
<feature type="transmembrane region" description="Helical" evidence="4">
    <location>
        <begin position="12"/>
        <end position="35"/>
    </location>
</feature>
<dbReference type="PANTHER" id="PTHR21500:SF0">
    <property type="entry name" value="TUBULIN-SPECIFIC CHAPERONE A"/>
    <property type="match status" value="1"/>
</dbReference>
<dbReference type="SUPFAM" id="SSF46988">
    <property type="entry name" value="Tubulin chaperone cofactor A"/>
    <property type="match status" value="1"/>
</dbReference>
<feature type="transmembrane region" description="Helical" evidence="4">
    <location>
        <begin position="47"/>
        <end position="75"/>
    </location>
</feature>
<dbReference type="InterPro" id="IPR004226">
    <property type="entry name" value="TBCA"/>
</dbReference>
<accession>A0AAF0T9V2</accession>
<sequence length="291" mass="33019">MNLLRDTACVELGCTACQAALLVRGSFVALFAMLHSLPAKLYSLPTMLHYLLIALPVLCYVALFVKLHFLLWVVMLPTLLCYVKKFSALLPELYTTLPVALSYCVRLHSLFGFASCYTHLENLLTHHNRQYTSPATIALRVRALSFLVPSFFSLFDWDKEKVTETFHRALTMATVRNLKIKTSTCKRILKELHSYEKEVEREAAKTVDMKEKGADPYDLKQQENVLAESRMMVPDCRKRLEGALEDLKGTLVLCNMLLPISASFNAFTLLGFPPLKLPPPHPREKLRAQNS</sequence>
<evidence type="ECO:0000256" key="1">
    <source>
        <dbReference type="ARBA" id="ARBA00006806"/>
    </source>
</evidence>
<evidence type="ECO:0000313" key="5">
    <source>
        <dbReference type="EMBL" id="WMV10626.1"/>
    </source>
</evidence>
<reference evidence="5" key="1">
    <citation type="submission" date="2023-08" db="EMBL/GenBank/DDBJ databases">
        <title>A de novo genome assembly of Solanum verrucosum Schlechtendal, a Mexican diploid species geographically isolated from the other diploid A-genome species in potato relatives.</title>
        <authorList>
            <person name="Hosaka K."/>
        </authorList>
    </citation>
    <scope>NUCLEOTIDE SEQUENCE</scope>
    <source>
        <tissue evidence="5">Young leaves</tissue>
    </source>
</reference>
<evidence type="ECO:0000313" key="6">
    <source>
        <dbReference type="Proteomes" id="UP001234989"/>
    </source>
</evidence>
<dbReference type="GO" id="GO:0005829">
    <property type="term" value="C:cytosol"/>
    <property type="evidence" value="ECO:0007669"/>
    <property type="project" value="TreeGrafter"/>
</dbReference>
<evidence type="ECO:0000256" key="4">
    <source>
        <dbReference type="SAM" id="Phobius"/>
    </source>
</evidence>
<evidence type="ECO:0000256" key="2">
    <source>
        <dbReference type="ARBA" id="ARBA00023186"/>
    </source>
</evidence>
<protein>
    <recommendedName>
        <fullName evidence="3">Tubulin-specific chaperone A</fullName>
    </recommendedName>
</protein>
<dbReference type="InterPro" id="IPR036126">
    <property type="entry name" value="TBCA_sf"/>
</dbReference>
<keyword evidence="3" id="KW-0493">Microtubule</keyword>
<keyword evidence="3" id="KW-0206">Cytoskeleton</keyword>
<comment type="subcellular location">
    <subcellularLocation>
        <location evidence="3">Cytoplasm</location>
        <location evidence="3">Cytoskeleton</location>
    </subcellularLocation>
</comment>
<comment type="similarity">
    <text evidence="1 3">Belongs to the TBCA family.</text>
</comment>
<comment type="subunit">
    <text evidence="3">Supercomplex made of cofactors A to E. Cofactors A and D function by capturing and stabilizing tubulin in a quasi-native conformation. Cofactor E binds to the cofactor D-tubulin complex; interaction with cofactor C then causes the release of tubulin polypeptides that are committed to the native state.</text>
</comment>
<dbReference type="GO" id="GO:0005874">
    <property type="term" value="C:microtubule"/>
    <property type="evidence" value="ECO:0007669"/>
    <property type="project" value="UniProtKB-KW"/>
</dbReference>
<keyword evidence="4" id="KW-1133">Transmembrane helix</keyword>
<name>A0AAF0T9V2_SOLVR</name>
<dbReference type="GO" id="GO:0048487">
    <property type="term" value="F:beta-tubulin binding"/>
    <property type="evidence" value="ECO:0007669"/>
    <property type="project" value="InterPro"/>
</dbReference>